<keyword evidence="2" id="KW-0472">Membrane</keyword>
<evidence type="ECO:0000256" key="2">
    <source>
        <dbReference type="SAM" id="Phobius"/>
    </source>
</evidence>
<name>A0A7V8LQB3_9MYCO</name>
<keyword evidence="2" id="KW-0812">Transmembrane</keyword>
<dbReference type="Proteomes" id="UP000037962">
    <property type="component" value="Unassembled WGS sequence"/>
</dbReference>
<sequence length="150" mass="15882">MPLREPADSGRTVRAWSDGGEEPTQLIPVAPVRVSRTRQIWIIGAVAAAGVLVLILLGFLLLGPQQAKVPPLVPITSITPTSVSSPSAAPSPPPSSTETVTETVTATSYIPLPAVTPTTGASPSTTATNPNDMWRTCHQMHPHRWCNGYR</sequence>
<dbReference type="EMBL" id="LJFS01000002">
    <property type="protein sequence ID" value="KPG37149.1"/>
    <property type="molecule type" value="Genomic_DNA"/>
</dbReference>
<keyword evidence="2" id="KW-1133">Transmembrane helix</keyword>
<comment type="caution">
    <text evidence="3">The sequence shown here is derived from an EMBL/GenBank/DDBJ whole genome shotgun (WGS) entry which is preliminary data.</text>
</comment>
<feature type="transmembrane region" description="Helical" evidence="2">
    <location>
        <begin position="40"/>
        <end position="62"/>
    </location>
</feature>
<keyword evidence="6" id="KW-1185">Reference proteome</keyword>
<dbReference type="RefSeq" id="WP_043077255.1">
    <property type="nucleotide sequence ID" value="NZ_CP011530.1"/>
</dbReference>
<feature type="region of interest" description="Disordered" evidence="1">
    <location>
        <begin position="1"/>
        <end position="22"/>
    </location>
</feature>
<evidence type="ECO:0000313" key="3">
    <source>
        <dbReference type="EMBL" id="KPG12236.1"/>
    </source>
</evidence>
<dbReference type="Proteomes" id="UP000037843">
    <property type="component" value="Unassembled WGS sequence"/>
</dbReference>
<dbReference type="OrthoDB" id="4764795at2"/>
<dbReference type="AlphaFoldDB" id="A0A7V8LQB3"/>
<evidence type="ECO:0000313" key="4">
    <source>
        <dbReference type="EMBL" id="KPG37149.1"/>
    </source>
</evidence>
<accession>A0A7V8LQB3</accession>
<dbReference type="EMBL" id="LJFO01000005">
    <property type="protein sequence ID" value="KPG12236.1"/>
    <property type="molecule type" value="Genomic_DNA"/>
</dbReference>
<proteinExistence type="predicted"/>
<evidence type="ECO:0000256" key="1">
    <source>
        <dbReference type="SAM" id="MobiDB-lite"/>
    </source>
</evidence>
<protein>
    <submittedName>
        <fullName evidence="3">Uncharacterized protein</fullName>
    </submittedName>
</protein>
<feature type="compositionally biased region" description="Low complexity" evidence="1">
    <location>
        <begin position="116"/>
        <end position="128"/>
    </location>
</feature>
<reference evidence="5 6" key="1">
    <citation type="submission" date="2015-09" db="EMBL/GenBank/DDBJ databases">
        <title>Genome Sequences of Mycobacterium immunogenum Isolates, Recuperated from a Chloraminated Drinking Water Distribution System Simulator Subjected to Episodes of Nitrification.</title>
        <authorList>
            <person name="Gomez-Alvarez V."/>
            <person name="Revetta R.P."/>
        </authorList>
    </citation>
    <scope>NUCLEOTIDE SEQUENCE [LARGE SCALE GENOMIC DNA]</scope>
    <source>
        <strain evidence="3 5">H008</strain>
        <strain evidence="4 6">H076</strain>
    </source>
</reference>
<dbReference type="GeneID" id="45763664"/>
<organism evidence="3 5">
    <name type="scientific">Mycobacteroides immunogenum</name>
    <dbReference type="NCBI Taxonomy" id="83262"/>
    <lineage>
        <taxon>Bacteria</taxon>
        <taxon>Bacillati</taxon>
        <taxon>Actinomycetota</taxon>
        <taxon>Actinomycetes</taxon>
        <taxon>Mycobacteriales</taxon>
        <taxon>Mycobacteriaceae</taxon>
        <taxon>Mycobacteroides</taxon>
    </lineage>
</organism>
<gene>
    <name evidence="3" type="ORF">AN908_11825</name>
    <name evidence="4" type="ORF">AN912_02305</name>
</gene>
<evidence type="ECO:0000313" key="6">
    <source>
        <dbReference type="Proteomes" id="UP000037962"/>
    </source>
</evidence>
<feature type="region of interest" description="Disordered" evidence="1">
    <location>
        <begin position="111"/>
        <end position="133"/>
    </location>
</feature>
<evidence type="ECO:0000313" key="5">
    <source>
        <dbReference type="Proteomes" id="UP000037843"/>
    </source>
</evidence>